<keyword evidence="3 5" id="KW-0808">Transferase</keyword>
<evidence type="ECO:0000313" key="6">
    <source>
        <dbReference type="Proteomes" id="UP000516437"/>
    </source>
</evidence>
<evidence type="ECO:0000256" key="2">
    <source>
        <dbReference type="ARBA" id="ARBA00022676"/>
    </source>
</evidence>
<dbReference type="GO" id="GO:0005794">
    <property type="term" value="C:Golgi apparatus"/>
    <property type="evidence" value="ECO:0007669"/>
    <property type="project" value="TreeGrafter"/>
</dbReference>
<feature type="chain" id="PRO_5025562099" evidence="4">
    <location>
        <begin position="23"/>
        <end position="127"/>
    </location>
</feature>
<evidence type="ECO:0000313" key="5">
    <source>
        <dbReference type="EMBL" id="KAB1221115.1"/>
    </source>
</evidence>
<evidence type="ECO:0000256" key="1">
    <source>
        <dbReference type="ARBA" id="ARBA00004877"/>
    </source>
</evidence>
<gene>
    <name evidence="5" type="ORF">CJ030_MR3G024360</name>
</gene>
<dbReference type="GO" id="GO:0016757">
    <property type="term" value="F:glycosyltransferase activity"/>
    <property type="evidence" value="ECO:0007669"/>
    <property type="project" value="UniProtKB-KW"/>
</dbReference>
<keyword evidence="2" id="KW-0328">Glycosyltransferase</keyword>
<keyword evidence="4" id="KW-0732">Signal</keyword>
<dbReference type="SUPFAM" id="SSF53448">
    <property type="entry name" value="Nucleotide-diphospho-sugar transferases"/>
    <property type="match status" value="1"/>
</dbReference>
<protein>
    <submittedName>
        <fullName evidence="5">Putative galacturonosyltransferase-like 3</fullName>
    </submittedName>
</protein>
<dbReference type="Proteomes" id="UP000516437">
    <property type="component" value="Chromosome 3"/>
</dbReference>
<dbReference type="OrthoDB" id="411524at2759"/>
<organism evidence="5 6">
    <name type="scientific">Morella rubra</name>
    <name type="common">Chinese bayberry</name>
    <dbReference type="NCBI Taxonomy" id="262757"/>
    <lineage>
        <taxon>Eukaryota</taxon>
        <taxon>Viridiplantae</taxon>
        <taxon>Streptophyta</taxon>
        <taxon>Embryophyta</taxon>
        <taxon>Tracheophyta</taxon>
        <taxon>Spermatophyta</taxon>
        <taxon>Magnoliopsida</taxon>
        <taxon>eudicotyledons</taxon>
        <taxon>Gunneridae</taxon>
        <taxon>Pentapetalae</taxon>
        <taxon>rosids</taxon>
        <taxon>fabids</taxon>
        <taxon>Fagales</taxon>
        <taxon>Myricaceae</taxon>
        <taxon>Morella</taxon>
    </lineage>
</organism>
<comment type="pathway">
    <text evidence="1">Glycan metabolism; pectin biosynthesis.</text>
</comment>
<dbReference type="InterPro" id="IPR050748">
    <property type="entry name" value="Glycosyltrans_8_dom-fam"/>
</dbReference>
<dbReference type="PANTHER" id="PTHR13778:SF13">
    <property type="entry name" value="GALACTURONOSYLTRANSFERASE-LIKE 3-RELATED"/>
    <property type="match status" value="1"/>
</dbReference>
<accession>A0A6A1W7H5</accession>
<sequence length="127" mass="14639">MTNPICFLTVIYASLPTTFVSGDLIAFKEAVEFQNERECLLTETVIHVAMTWDETYMQGSIAGVSSVLQHASCPENIVFHFISTHRHTEHLRRIITMTFPYLSFNLYRFDSNLIKDKISYSIRQALD</sequence>
<dbReference type="PANTHER" id="PTHR13778">
    <property type="entry name" value="GLYCOSYLTRANSFERASE 8 DOMAIN-CONTAINING PROTEIN"/>
    <property type="match status" value="1"/>
</dbReference>
<evidence type="ECO:0000256" key="4">
    <source>
        <dbReference type="SAM" id="SignalP"/>
    </source>
</evidence>
<proteinExistence type="predicted"/>
<keyword evidence="6" id="KW-1185">Reference proteome</keyword>
<feature type="signal peptide" evidence="4">
    <location>
        <begin position="1"/>
        <end position="22"/>
    </location>
</feature>
<reference evidence="5 6" key="1">
    <citation type="journal article" date="2019" name="Plant Biotechnol. J.">
        <title>The red bayberry genome and genetic basis of sex determination.</title>
        <authorList>
            <person name="Jia H.M."/>
            <person name="Jia H.J."/>
            <person name="Cai Q.L."/>
            <person name="Wang Y."/>
            <person name="Zhao H.B."/>
            <person name="Yang W.F."/>
            <person name="Wang G.Y."/>
            <person name="Li Y.H."/>
            <person name="Zhan D.L."/>
            <person name="Shen Y.T."/>
            <person name="Niu Q.F."/>
            <person name="Chang L."/>
            <person name="Qiu J."/>
            <person name="Zhao L."/>
            <person name="Xie H.B."/>
            <person name="Fu W.Y."/>
            <person name="Jin J."/>
            <person name="Li X.W."/>
            <person name="Jiao Y."/>
            <person name="Zhou C.C."/>
            <person name="Tu T."/>
            <person name="Chai C.Y."/>
            <person name="Gao J.L."/>
            <person name="Fan L.J."/>
            <person name="van de Weg E."/>
            <person name="Wang J.Y."/>
            <person name="Gao Z.S."/>
        </authorList>
    </citation>
    <scope>NUCLEOTIDE SEQUENCE [LARGE SCALE GENOMIC DNA]</scope>
    <source>
        <tissue evidence="5">Leaves</tissue>
    </source>
</reference>
<dbReference type="InterPro" id="IPR029044">
    <property type="entry name" value="Nucleotide-diphossugar_trans"/>
</dbReference>
<dbReference type="EMBL" id="RXIC02000021">
    <property type="protein sequence ID" value="KAB1221115.1"/>
    <property type="molecule type" value="Genomic_DNA"/>
</dbReference>
<name>A0A6A1W7H5_9ROSI</name>
<evidence type="ECO:0000256" key="3">
    <source>
        <dbReference type="ARBA" id="ARBA00022679"/>
    </source>
</evidence>
<comment type="caution">
    <text evidence="5">The sequence shown here is derived from an EMBL/GenBank/DDBJ whole genome shotgun (WGS) entry which is preliminary data.</text>
</comment>
<dbReference type="AlphaFoldDB" id="A0A6A1W7H5"/>